<comment type="caution">
    <text evidence="3">The sequence shown here is derived from an EMBL/GenBank/DDBJ whole genome shotgun (WGS) entry which is preliminary data.</text>
</comment>
<dbReference type="AlphaFoldDB" id="A0AAV6UG01"/>
<feature type="compositionally biased region" description="Polar residues" evidence="1">
    <location>
        <begin position="159"/>
        <end position="169"/>
    </location>
</feature>
<sequence length="266" mass="29959">MRSGAAFAMALTWMTLVLVLFVVDASPVTRRLETTTSSLPVVVTSDWDEGGDFDMDEGDDDWLGDAVPVSPSSLPFRSDFDDDDYEDDDDSTSKRRPSDDDDVDVQDAEELDEESEKADEQSRRSSAEFLFMPGSDNRLMLQDDDGEQSGLIKVRHTGKSQYPEIQSNSLEEDNDVDDDEMPSKDDGQFEFTIGQDEDAEDKSKDDFVLEDTRSSKDESDDENIPKPATRNIEDLDDDDDDEDDDLVFESPEEDSQVIYGDPVFLY</sequence>
<accession>A0AAV6UG01</accession>
<keyword evidence="4" id="KW-1185">Reference proteome</keyword>
<name>A0AAV6UG01_9ARAC</name>
<feature type="region of interest" description="Disordered" evidence="1">
    <location>
        <begin position="43"/>
        <end position="266"/>
    </location>
</feature>
<proteinExistence type="predicted"/>
<feature type="compositionally biased region" description="Acidic residues" evidence="1">
    <location>
        <begin position="46"/>
        <end position="63"/>
    </location>
</feature>
<feature type="compositionally biased region" description="Acidic residues" evidence="1">
    <location>
        <begin position="99"/>
        <end position="117"/>
    </location>
</feature>
<organism evidence="3 4">
    <name type="scientific">Oedothorax gibbosus</name>
    <dbReference type="NCBI Taxonomy" id="931172"/>
    <lineage>
        <taxon>Eukaryota</taxon>
        <taxon>Metazoa</taxon>
        <taxon>Ecdysozoa</taxon>
        <taxon>Arthropoda</taxon>
        <taxon>Chelicerata</taxon>
        <taxon>Arachnida</taxon>
        <taxon>Araneae</taxon>
        <taxon>Araneomorphae</taxon>
        <taxon>Entelegynae</taxon>
        <taxon>Araneoidea</taxon>
        <taxon>Linyphiidae</taxon>
        <taxon>Erigoninae</taxon>
        <taxon>Oedothorax</taxon>
    </lineage>
</organism>
<evidence type="ECO:0000256" key="2">
    <source>
        <dbReference type="SAM" id="SignalP"/>
    </source>
</evidence>
<reference evidence="3 4" key="1">
    <citation type="journal article" date="2022" name="Nat. Ecol. Evol.">
        <title>A masculinizing supergene underlies an exaggerated male reproductive morph in a spider.</title>
        <authorList>
            <person name="Hendrickx F."/>
            <person name="De Corte Z."/>
            <person name="Sonet G."/>
            <person name="Van Belleghem S.M."/>
            <person name="Kostlbacher S."/>
            <person name="Vangestel C."/>
        </authorList>
    </citation>
    <scope>NUCLEOTIDE SEQUENCE [LARGE SCALE GENOMIC DNA]</scope>
    <source>
        <strain evidence="3">W744_W776</strain>
    </source>
</reference>
<evidence type="ECO:0000313" key="3">
    <source>
        <dbReference type="EMBL" id="KAG8183092.1"/>
    </source>
</evidence>
<evidence type="ECO:0000313" key="4">
    <source>
        <dbReference type="Proteomes" id="UP000827092"/>
    </source>
</evidence>
<evidence type="ECO:0000256" key="1">
    <source>
        <dbReference type="SAM" id="MobiDB-lite"/>
    </source>
</evidence>
<feature type="signal peptide" evidence="2">
    <location>
        <begin position="1"/>
        <end position="25"/>
    </location>
</feature>
<feature type="compositionally biased region" description="Acidic residues" evidence="1">
    <location>
        <begin position="170"/>
        <end position="180"/>
    </location>
</feature>
<feature type="compositionally biased region" description="Basic and acidic residues" evidence="1">
    <location>
        <begin position="201"/>
        <end position="217"/>
    </location>
</feature>
<dbReference type="EMBL" id="JAFNEN010000433">
    <property type="protein sequence ID" value="KAG8183092.1"/>
    <property type="molecule type" value="Genomic_DNA"/>
</dbReference>
<feature type="compositionally biased region" description="Acidic residues" evidence="1">
    <location>
        <begin position="80"/>
        <end position="90"/>
    </location>
</feature>
<dbReference type="Proteomes" id="UP000827092">
    <property type="component" value="Unassembled WGS sequence"/>
</dbReference>
<feature type="compositionally biased region" description="Acidic residues" evidence="1">
    <location>
        <begin position="234"/>
        <end position="255"/>
    </location>
</feature>
<keyword evidence="2" id="KW-0732">Signal</keyword>
<feature type="chain" id="PRO_5044011960" evidence="2">
    <location>
        <begin position="26"/>
        <end position="266"/>
    </location>
</feature>
<gene>
    <name evidence="3" type="ORF">JTE90_010915</name>
</gene>
<protein>
    <submittedName>
        <fullName evidence="3">Uncharacterized protein</fullName>
    </submittedName>
</protein>